<evidence type="ECO:0000313" key="2">
    <source>
        <dbReference type="EMBL" id="MBD2704657.1"/>
    </source>
</evidence>
<gene>
    <name evidence="2" type="ORF">IC229_28730</name>
</gene>
<feature type="transmembrane region" description="Helical" evidence="1">
    <location>
        <begin position="228"/>
        <end position="248"/>
    </location>
</feature>
<organism evidence="2 3">
    <name type="scientific">Spirosoma profusum</name>
    <dbReference type="NCBI Taxonomy" id="2771354"/>
    <lineage>
        <taxon>Bacteria</taxon>
        <taxon>Pseudomonadati</taxon>
        <taxon>Bacteroidota</taxon>
        <taxon>Cytophagia</taxon>
        <taxon>Cytophagales</taxon>
        <taxon>Cytophagaceae</taxon>
        <taxon>Spirosoma</taxon>
    </lineage>
</organism>
<dbReference type="RefSeq" id="WP_190891408.1">
    <property type="nucleotide sequence ID" value="NZ_JACWZY010000035.1"/>
</dbReference>
<feature type="transmembrane region" description="Helical" evidence="1">
    <location>
        <begin position="78"/>
        <end position="99"/>
    </location>
</feature>
<evidence type="ECO:0000313" key="3">
    <source>
        <dbReference type="Proteomes" id="UP000598820"/>
    </source>
</evidence>
<keyword evidence="1" id="KW-0472">Membrane</keyword>
<dbReference type="AlphaFoldDB" id="A0A926Y3Y8"/>
<feature type="transmembrane region" description="Helical" evidence="1">
    <location>
        <begin position="151"/>
        <end position="173"/>
    </location>
</feature>
<protein>
    <submittedName>
        <fullName evidence="2">Uncharacterized protein</fullName>
    </submittedName>
</protein>
<proteinExistence type="predicted"/>
<feature type="transmembrane region" description="Helical" evidence="1">
    <location>
        <begin position="119"/>
        <end position="139"/>
    </location>
</feature>
<feature type="transmembrane region" description="Helical" evidence="1">
    <location>
        <begin position="202"/>
        <end position="221"/>
    </location>
</feature>
<reference evidence="2" key="1">
    <citation type="submission" date="2020-09" db="EMBL/GenBank/DDBJ databases">
        <authorList>
            <person name="Kim M.K."/>
        </authorList>
    </citation>
    <scope>NUCLEOTIDE SEQUENCE</scope>
    <source>
        <strain evidence="2">BT702</strain>
    </source>
</reference>
<evidence type="ECO:0000256" key="1">
    <source>
        <dbReference type="SAM" id="Phobius"/>
    </source>
</evidence>
<keyword evidence="1" id="KW-1133">Transmembrane helix</keyword>
<name>A0A926Y3Y8_9BACT</name>
<dbReference type="EMBL" id="JACWZY010000035">
    <property type="protein sequence ID" value="MBD2704657.1"/>
    <property type="molecule type" value="Genomic_DNA"/>
</dbReference>
<comment type="caution">
    <text evidence="2">The sequence shown here is derived from an EMBL/GenBank/DDBJ whole genome shotgun (WGS) entry which is preliminary data.</text>
</comment>
<accession>A0A926Y3Y8</accession>
<keyword evidence="3" id="KW-1185">Reference proteome</keyword>
<sequence>MNSFLTTLKSRNSLLYYFGWFCLLGTIVCTILTLITHTEVLGINAFIKPGKFFVSIAIFTWTMGWFTGLLPQRNKVRIYSWVVINAMLIELLIITAQAALGKLSHFNISSFADARLFDVMGAAITILTIWTAYIGYLFFRHKPEQIDVAYLWGIRLGILLFVIFAFEGFVMAAKLRHTIGAPDGGPGLPVMNWSTRYGDLRVAHFFGMHALQLLPLFAYYVARRSSHVILLAAFYFLFITFLLMQALAGKPLLASLTN</sequence>
<feature type="transmembrane region" description="Helical" evidence="1">
    <location>
        <begin position="14"/>
        <end position="37"/>
    </location>
</feature>
<feature type="transmembrane region" description="Helical" evidence="1">
    <location>
        <begin position="52"/>
        <end position="71"/>
    </location>
</feature>
<dbReference type="Proteomes" id="UP000598820">
    <property type="component" value="Unassembled WGS sequence"/>
</dbReference>
<keyword evidence="1" id="KW-0812">Transmembrane</keyword>